<gene>
    <name evidence="4" type="ORF">CRV08_10740</name>
</gene>
<sequence>MRIVYDNIIFSLQKAGGISLYWSELISRLKNLDITFYGYKNENIFASNFNIEVKEESLLPYKINRYLDFKRKIPKGTIFHSSYYRISNQKDVVNITTVHDFTYEYYRSGLARLIHSWQKGRAIKKSDGIICISQNTKKDLLKFYPNIKEEKIKVIYNGVSDTFCQLNEASQYLKNSYSVLENKKYILYVGDRSGYKNFDIAVEVIQKIYNTILVIIGGGELSQIYKERLGQNYIHYQGINSKDLNILYNNAFCLLYPSSYEGFGIPIVEAMKAGCPVISTNSSSIPEVIGDAGLMVEKIEVDEFVNAILKLENKSYKKELISKGLKRADKFSWDKCFKETLQFYKEISGKKNL</sequence>
<feature type="domain" description="Glycosyltransferase subfamily 4-like N-terminal" evidence="3">
    <location>
        <begin position="87"/>
        <end position="160"/>
    </location>
</feature>
<proteinExistence type="predicted"/>
<keyword evidence="1 4" id="KW-0808">Transferase</keyword>
<dbReference type="CDD" id="cd03809">
    <property type="entry name" value="GT4_MtfB-like"/>
    <property type="match status" value="1"/>
</dbReference>
<name>A0A4Q0YAR8_9BACT</name>
<protein>
    <submittedName>
        <fullName evidence="4">Glycosyltransferase</fullName>
    </submittedName>
</protein>
<dbReference type="Pfam" id="PF00534">
    <property type="entry name" value="Glycos_transf_1"/>
    <property type="match status" value="1"/>
</dbReference>
<reference evidence="4 5" key="1">
    <citation type="submission" date="2017-10" db="EMBL/GenBank/DDBJ databases">
        <title>Genomics of the genus Arcobacter.</title>
        <authorList>
            <person name="Perez-Cataluna A."/>
            <person name="Figueras M.J."/>
        </authorList>
    </citation>
    <scope>NUCLEOTIDE SEQUENCE [LARGE SCALE GENOMIC DNA]</scope>
    <source>
        <strain evidence="4 5">CECT 8993</strain>
    </source>
</reference>
<accession>A0A4Q0YAR8</accession>
<dbReference type="InterPro" id="IPR028098">
    <property type="entry name" value="Glyco_trans_4-like_N"/>
</dbReference>
<dbReference type="SUPFAM" id="SSF53756">
    <property type="entry name" value="UDP-Glycosyltransferase/glycogen phosphorylase"/>
    <property type="match status" value="1"/>
</dbReference>
<dbReference type="PANTHER" id="PTHR46401">
    <property type="entry name" value="GLYCOSYLTRANSFERASE WBBK-RELATED"/>
    <property type="match status" value="1"/>
</dbReference>
<evidence type="ECO:0000259" key="2">
    <source>
        <dbReference type="Pfam" id="PF00534"/>
    </source>
</evidence>
<feature type="domain" description="Glycosyl transferase family 1" evidence="2">
    <location>
        <begin position="179"/>
        <end position="317"/>
    </location>
</feature>
<dbReference type="GO" id="GO:0016757">
    <property type="term" value="F:glycosyltransferase activity"/>
    <property type="evidence" value="ECO:0007669"/>
    <property type="project" value="InterPro"/>
</dbReference>
<dbReference type="AlphaFoldDB" id="A0A4Q0YAR8"/>
<evidence type="ECO:0000313" key="5">
    <source>
        <dbReference type="Proteomes" id="UP000290172"/>
    </source>
</evidence>
<dbReference type="PANTHER" id="PTHR46401:SF2">
    <property type="entry name" value="GLYCOSYLTRANSFERASE WBBK-RELATED"/>
    <property type="match status" value="1"/>
</dbReference>
<evidence type="ECO:0000256" key="1">
    <source>
        <dbReference type="ARBA" id="ARBA00022679"/>
    </source>
</evidence>
<dbReference type="RefSeq" id="WP_128981950.1">
    <property type="nucleotide sequence ID" value="NZ_PDKJ01000009.1"/>
</dbReference>
<dbReference type="EMBL" id="PDKJ01000009">
    <property type="protein sequence ID" value="RXJ67397.1"/>
    <property type="molecule type" value="Genomic_DNA"/>
</dbReference>
<evidence type="ECO:0000259" key="3">
    <source>
        <dbReference type="Pfam" id="PF13439"/>
    </source>
</evidence>
<dbReference type="Proteomes" id="UP000290172">
    <property type="component" value="Unassembled WGS sequence"/>
</dbReference>
<comment type="caution">
    <text evidence="4">The sequence shown here is derived from an EMBL/GenBank/DDBJ whole genome shotgun (WGS) entry which is preliminary data.</text>
</comment>
<dbReference type="Pfam" id="PF13439">
    <property type="entry name" value="Glyco_transf_4"/>
    <property type="match status" value="1"/>
</dbReference>
<dbReference type="InterPro" id="IPR001296">
    <property type="entry name" value="Glyco_trans_1"/>
</dbReference>
<dbReference type="GO" id="GO:0009103">
    <property type="term" value="P:lipopolysaccharide biosynthetic process"/>
    <property type="evidence" value="ECO:0007669"/>
    <property type="project" value="TreeGrafter"/>
</dbReference>
<evidence type="ECO:0000313" key="4">
    <source>
        <dbReference type="EMBL" id="RXJ67397.1"/>
    </source>
</evidence>
<organism evidence="4 5">
    <name type="scientific">Halarcobacter ebronensis</name>
    <dbReference type="NCBI Taxonomy" id="1462615"/>
    <lineage>
        <taxon>Bacteria</taxon>
        <taxon>Pseudomonadati</taxon>
        <taxon>Campylobacterota</taxon>
        <taxon>Epsilonproteobacteria</taxon>
        <taxon>Campylobacterales</taxon>
        <taxon>Arcobacteraceae</taxon>
        <taxon>Halarcobacter</taxon>
    </lineage>
</organism>
<dbReference type="Gene3D" id="3.40.50.2000">
    <property type="entry name" value="Glycogen Phosphorylase B"/>
    <property type="match status" value="2"/>
</dbReference>